<feature type="transmembrane region" description="Helical" evidence="7">
    <location>
        <begin position="288"/>
        <end position="308"/>
    </location>
</feature>
<keyword evidence="8" id="KW-0966">Cell projection</keyword>
<dbReference type="InterPro" id="IPR042194">
    <property type="entry name" value="FHIPEP_1"/>
</dbReference>
<keyword evidence="8" id="KW-0282">Flagellum</keyword>
<dbReference type="Gene3D" id="1.10.8.540">
    <property type="entry name" value="FHIPEP family, domain 3"/>
    <property type="match status" value="1"/>
</dbReference>
<dbReference type="Proteomes" id="UP000826462">
    <property type="component" value="Chromosome 1"/>
</dbReference>
<protein>
    <recommendedName>
        <fullName evidence="7">Flagellar biosynthesis protein FlhA</fullName>
    </recommendedName>
</protein>
<dbReference type="PANTHER" id="PTHR30161:SF1">
    <property type="entry name" value="FLAGELLAR BIOSYNTHESIS PROTEIN FLHA-RELATED"/>
    <property type="match status" value="1"/>
</dbReference>
<organism evidence="8 9">
    <name type="scientific">Paraburkholderia edwinii</name>
    <dbReference type="NCBI Taxonomy" id="2861782"/>
    <lineage>
        <taxon>Bacteria</taxon>
        <taxon>Pseudomonadati</taxon>
        <taxon>Pseudomonadota</taxon>
        <taxon>Betaproteobacteria</taxon>
        <taxon>Burkholderiales</taxon>
        <taxon>Burkholderiaceae</taxon>
        <taxon>Paraburkholderia</taxon>
    </lineage>
</organism>
<evidence type="ECO:0000256" key="2">
    <source>
        <dbReference type="ARBA" id="ARBA00008835"/>
    </source>
</evidence>
<feature type="transmembrane region" description="Helical" evidence="7">
    <location>
        <begin position="46"/>
        <end position="68"/>
    </location>
</feature>
<comment type="subcellular location">
    <subcellularLocation>
        <location evidence="1 7">Cell membrane</location>
        <topology evidence="1 7">Multi-pass membrane protein</topology>
    </subcellularLocation>
</comment>
<feature type="transmembrane region" description="Helical" evidence="7">
    <location>
        <begin position="80"/>
        <end position="100"/>
    </location>
</feature>
<evidence type="ECO:0000256" key="3">
    <source>
        <dbReference type="ARBA" id="ARBA00022475"/>
    </source>
</evidence>
<keyword evidence="7" id="KW-1005">Bacterial flagellum biogenesis</keyword>
<keyword evidence="3 7" id="KW-1003">Cell membrane</keyword>
<evidence type="ECO:0000256" key="5">
    <source>
        <dbReference type="ARBA" id="ARBA00022989"/>
    </source>
</evidence>
<evidence type="ECO:0000313" key="8">
    <source>
        <dbReference type="EMBL" id="QYD69203.1"/>
    </source>
</evidence>
<dbReference type="PRINTS" id="PR00949">
    <property type="entry name" value="TYPE3IMAPROT"/>
</dbReference>
<dbReference type="EMBL" id="CP080095">
    <property type="protein sequence ID" value="QYD69203.1"/>
    <property type="molecule type" value="Genomic_DNA"/>
</dbReference>
<keyword evidence="4 7" id="KW-0812">Transmembrane</keyword>
<sequence length="702" mass="75761">MSTPPRAGFLSRRPDVLQGANLRALAGPILICMILGMMILPLPPFLLDLLFTFNIALSVMVLLVSMYTMKPLDFAAFPSVLLFSTLLRLSLNVASTRIVLLEGHTGPDAAGKVIEAFGHFLVGGNFAVGIVVFVILMVINFMVITKGAGRIAEVSARFTLDAMPGKQMAIDADLNAGMINEEQARKRRTEISQEAEFYGSMDGASKFVRGDAVAGLLIMVINILGGFIVGVAQHGMSFADAGTNYTLLTIGDGLVAQIPSLVISTAAGVIVSRVATNEDIGTQLTSQLFSNPRVLMITGSILVLMGLIPDMPHLAFLALGGGAIQLGRVMKKRAERRKTASALVEASPATLTAPENTEASWDDVTMIDTLGLEVGYRLIPLVDRNSDGELLKRIKSIRKKFAQEIGFLPPVIHIRDNLELRPNGYRITLKGVEIGIGEAYPGQWLAINPGQVSAALPGTPTTDPAFGLPAVWIDTNLREQAQVYGYTVVDSSTVVATHLNHLVVMHASELLGRQEVQALLERTTKNSPSLVEELVPKLVSITTLQKTLQNLLEEGVPIRDMRTILEAIAEHTPKVSDAHDLTAIVRLALGRAITQQWFPGVGDMQVMGLDSNLERVLAQALTTGPNPGLEPGLAQTLLTETQRAMTRHQSFGYAPVLLVQHALRAMLARFLRRSLPQLKVLSYAEVPDTRNIKVVNLIGGQA</sequence>
<name>A0ABX8UQJ0_9BURK</name>
<keyword evidence="7" id="KW-0653">Protein transport</keyword>
<keyword evidence="5 7" id="KW-1133">Transmembrane helix</keyword>
<dbReference type="NCBIfam" id="TIGR01398">
    <property type="entry name" value="FlhA"/>
    <property type="match status" value="1"/>
</dbReference>
<keyword evidence="7" id="KW-0813">Transport</keyword>
<evidence type="ECO:0000256" key="4">
    <source>
        <dbReference type="ARBA" id="ARBA00022692"/>
    </source>
</evidence>
<keyword evidence="8" id="KW-0969">Cilium</keyword>
<evidence type="ECO:0000256" key="1">
    <source>
        <dbReference type="ARBA" id="ARBA00004651"/>
    </source>
</evidence>
<dbReference type="InterPro" id="IPR001712">
    <property type="entry name" value="T3SS_FHIPEP"/>
</dbReference>
<dbReference type="InterPro" id="IPR042196">
    <property type="entry name" value="FHIPEP_4"/>
</dbReference>
<dbReference type="Gene3D" id="3.40.50.12790">
    <property type="entry name" value="FHIPEP family, domain 4"/>
    <property type="match status" value="1"/>
</dbReference>
<feature type="transmembrane region" description="Helical" evidence="7">
    <location>
        <begin position="213"/>
        <end position="234"/>
    </location>
</feature>
<dbReference type="Pfam" id="PF00771">
    <property type="entry name" value="FHIPEP"/>
    <property type="match status" value="1"/>
</dbReference>
<comment type="function">
    <text evidence="7">Required for formation of the rod structure of the flagellar apparatus. Together with FliI and FliH, may constitute the export apparatus of flagellin.</text>
</comment>
<feature type="transmembrane region" description="Helical" evidence="7">
    <location>
        <begin position="254"/>
        <end position="276"/>
    </location>
</feature>
<evidence type="ECO:0000256" key="7">
    <source>
        <dbReference type="RuleBase" id="RU364093"/>
    </source>
</evidence>
<dbReference type="PIRSF" id="PIRSF005419">
    <property type="entry name" value="FlhA"/>
    <property type="match status" value="1"/>
</dbReference>
<keyword evidence="6 7" id="KW-0472">Membrane</keyword>
<proteinExistence type="inferred from homology"/>
<keyword evidence="9" id="KW-1185">Reference proteome</keyword>
<dbReference type="PANTHER" id="PTHR30161">
    <property type="entry name" value="FLAGELLAR EXPORT PROTEIN, MEMBRANE FLHA SUBUNIT-RELATED"/>
    <property type="match status" value="1"/>
</dbReference>
<dbReference type="Gene3D" id="3.40.30.60">
    <property type="entry name" value="FHIPEP family, domain 1"/>
    <property type="match status" value="1"/>
</dbReference>
<dbReference type="InterPro" id="IPR025505">
    <property type="entry name" value="FHIPEP_CS"/>
</dbReference>
<feature type="transmembrane region" description="Helical" evidence="7">
    <location>
        <begin position="20"/>
        <end position="40"/>
    </location>
</feature>
<comment type="similarity">
    <text evidence="2 7">Belongs to the FHIPEP (flagella/HR/invasion proteins export pore) family.</text>
</comment>
<dbReference type="PROSITE" id="PS00994">
    <property type="entry name" value="FHIPEP"/>
    <property type="match status" value="1"/>
</dbReference>
<feature type="transmembrane region" description="Helical" evidence="7">
    <location>
        <begin position="120"/>
        <end position="143"/>
    </location>
</feature>
<reference evidence="8 9" key="1">
    <citation type="submission" date="2021-07" db="EMBL/GenBank/DDBJ databases">
        <title>Paraburkholderia edwinii protects Aspergillus sp. from phenazines by acting as a toxin sponge.</title>
        <authorList>
            <person name="Dahlstrom K.M."/>
            <person name="Newman D.K."/>
        </authorList>
    </citation>
    <scope>NUCLEOTIDE SEQUENCE [LARGE SCALE GENOMIC DNA]</scope>
    <source>
        <strain evidence="8 9">Pe01</strain>
    </source>
</reference>
<dbReference type="RefSeq" id="WP_219798571.1">
    <property type="nucleotide sequence ID" value="NZ_CP080095.1"/>
</dbReference>
<evidence type="ECO:0000256" key="6">
    <source>
        <dbReference type="ARBA" id="ARBA00023136"/>
    </source>
</evidence>
<dbReference type="InterPro" id="IPR042193">
    <property type="entry name" value="FHIPEP_3"/>
</dbReference>
<accession>A0ABX8UQJ0</accession>
<dbReference type="InterPro" id="IPR006301">
    <property type="entry name" value="FlhA"/>
</dbReference>
<evidence type="ECO:0000313" key="9">
    <source>
        <dbReference type="Proteomes" id="UP000826462"/>
    </source>
</evidence>
<keyword evidence="7" id="KW-1006">Bacterial flagellum protein export</keyword>
<gene>
    <name evidence="7 8" type="primary">flhA</name>
    <name evidence="8" type="ORF">KZJ38_02070</name>
</gene>